<evidence type="ECO:0000313" key="2">
    <source>
        <dbReference type="EMBL" id="MCU4742227.1"/>
    </source>
</evidence>
<reference evidence="2" key="1">
    <citation type="submission" date="2022-09" db="EMBL/GenBank/DDBJ databases">
        <title>Enrichment on poylsaccharides allowed isolation of novel metabolic and taxonomic groups of Haloarchaea.</title>
        <authorList>
            <person name="Sorokin D.Y."/>
            <person name="Elcheninov A.G."/>
            <person name="Khizhniak T.V."/>
            <person name="Kolganova T.V."/>
            <person name="Kublanov I.V."/>
        </authorList>
    </citation>
    <scope>NUCLEOTIDE SEQUENCE</scope>
    <source>
        <strain evidence="2">AArc-xg1-1</strain>
    </source>
</reference>
<dbReference type="Gene3D" id="1.20.1260.10">
    <property type="match status" value="1"/>
</dbReference>
<evidence type="ECO:0000256" key="1">
    <source>
        <dbReference type="SAM" id="MobiDB-lite"/>
    </source>
</evidence>
<feature type="region of interest" description="Disordered" evidence="1">
    <location>
        <begin position="1"/>
        <end position="25"/>
    </location>
</feature>
<dbReference type="EMBL" id="JAOPKA010000007">
    <property type="protein sequence ID" value="MCU4742227.1"/>
    <property type="molecule type" value="Genomic_DNA"/>
</dbReference>
<dbReference type="InterPro" id="IPR012347">
    <property type="entry name" value="Ferritin-like"/>
</dbReference>
<comment type="caution">
    <text evidence="2">The sequence shown here is derived from an EMBL/GenBank/DDBJ whole genome shotgun (WGS) entry which is preliminary data.</text>
</comment>
<dbReference type="AlphaFoldDB" id="A0AAP2YZ60"/>
<dbReference type="InterPro" id="IPR009078">
    <property type="entry name" value="Ferritin-like_SF"/>
</dbReference>
<organism evidence="2 3">
    <name type="scientific">Natronoglomus mannanivorans</name>
    <dbReference type="NCBI Taxonomy" id="2979990"/>
    <lineage>
        <taxon>Archaea</taxon>
        <taxon>Methanobacteriati</taxon>
        <taxon>Methanobacteriota</taxon>
        <taxon>Stenosarchaea group</taxon>
        <taxon>Halobacteria</taxon>
        <taxon>Halobacteriales</taxon>
        <taxon>Natrialbaceae</taxon>
        <taxon>Natronoglomus</taxon>
    </lineage>
</organism>
<evidence type="ECO:0000313" key="3">
    <source>
        <dbReference type="Proteomes" id="UP001321018"/>
    </source>
</evidence>
<dbReference type="RefSeq" id="WP_338004056.1">
    <property type="nucleotide sequence ID" value="NZ_JAOPKA010000007.1"/>
</dbReference>
<sequence>MTDSESFLETVETENQTPLSRLGSSKSLYAATEGDIDAEPVLRATADAEYAAWQTFAGWADDETNDDVREAFETTAAEEEGHYETVLEELGTEADDFEPGETPALHDSLRERTETVERLGGFVGRTLASDRSKDQVVGFFVGDADPQTASLFREFGDDLDDQLERALTLLEAVCESDEDWDRAEDAASGAIEAAYGEYVEVLEGMGANPKPVC</sequence>
<name>A0AAP2YZ60_9EURY</name>
<gene>
    <name evidence="2" type="ORF">OB960_12545</name>
</gene>
<protein>
    <submittedName>
        <fullName evidence="2">Rubrerythrin family protein</fullName>
    </submittedName>
</protein>
<dbReference type="SUPFAM" id="SSF47240">
    <property type="entry name" value="Ferritin-like"/>
    <property type="match status" value="2"/>
</dbReference>
<dbReference type="Proteomes" id="UP001321018">
    <property type="component" value="Unassembled WGS sequence"/>
</dbReference>
<proteinExistence type="predicted"/>
<accession>A0AAP2YZ60</accession>